<dbReference type="InterPro" id="IPR023393">
    <property type="entry name" value="START-like_dom_sf"/>
</dbReference>
<proteinExistence type="predicted"/>
<accession>A0AAW1WK43</accession>
<evidence type="ECO:0000256" key="1">
    <source>
        <dbReference type="SAM" id="Phobius"/>
    </source>
</evidence>
<dbReference type="GO" id="GO:0005737">
    <property type="term" value="C:cytoplasm"/>
    <property type="evidence" value="ECO:0007669"/>
    <property type="project" value="UniProtKB-ARBA"/>
</dbReference>
<keyword evidence="1" id="KW-1133">Transmembrane helix</keyword>
<dbReference type="AlphaFoldDB" id="A0AAW1WK43"/>
<keyword evidence="4" id="KW-1185">Reference proteome</keyword>
<feature type="transmembrane region" description="Helical" evidence="1">
    <location>
        <begin position="23"/>
        <end position="41"/>
    </location>
</feature>
<dbReference type="SUPFAM" id="SSF55961">
    <property type="entry name" value="Bet v1-like"/>
    <property type="match status" value="1"/>
</dbReference>
<dbReference type="EMBL" id="JBEDUW010000006">
    <property type="protein sequence ID" value="KAK9923924.1"/>
    <property type="molecule type" value="Genomic_DNA"/>
</dbReference>
<evidence type="ECO:0000313" key="3">
    <source>
        <dbReference type="EMBL" id="KAK9923924.1"/>
    </source>
</evidence>
<dbReference type="GO" id="GO:0008289">
    <property type="term" value="F:lipid binding"/>
    <property type="evidence" value="ECO:0007669"/>
    <property type="project" value="InterPro"/>
</dbReference>
<name>A0AAW1WK43_RUBAR</name>
<dbReference type="FunFam" id="3.30.530.20:FF:000027">
    <property type="entry name" value="StAR-related lipid transfer protein 7, mitochondrial"/>
    <property type="match status" value="1"/>
</dbReference>
<organism evidence="3 4">
    <name type="scientific">Rubus argutus</name>
    <name type="common">Southern blackberry</name>
    <dbReference type="NCBI Taxonomy" id="59490"/>
    <lineage>
        <taxon>Eukaryota</taxon>
        <taxon>Viridiplantae</taxon>
        <taxon>Streptophyta</taxon>
        <taxon>Embryophyta</taxon>
        <taxon>Tracheophyta</taxon>
        <taxon>Spermatophyta</taxon>
        <taxon>Magnoliopsida</taxon>
        <taxon>eudicotyledons</taxon>
        <taxon>Gunneridae</taxon>
        <taxon>Pentapetalae</taxon>
        <taxon>rosids</taxon>
        <taxon>fabids</taxon>
        <taxon>Rosales</taxon>
        <taxon>Rosaceae</taxon>
        <taxon>Rosoideae</taxon>
        <taxon>Rosoideae incertae sedis</taxon>
        <taxon>Rubus</taxon>
    </lineage>
</organism>
<dbReference type="Proteomes" id="UP001457282">
    <property type="component" value="Unassembled WGS sequence"/>
</dbReference>
<protein>
    <recommendedName>
        <fullName evidence="2">START domain-containing protein</fullName>
    </recommendedName>
</protein>
<feature type="domain" description="START" evidence="2">
    <location>
        <begin position="100"/>
        <end position="287"/>
    </location>
</feature>
<dbReference type="PROSITE" id="PS50848">
    <property type="entry name" value="START"/>
    <property type="match status" value="1"/>
</dbReference>
<dbReference type="PANTHER" id="PTHR19308:SF13">
    <property type="entry name" value="OS02G0468400 PROTEIN"/>
    <property type="match status" value="1"/>
</dbReference>
<evidence type="ECO:0000313" key="4">
    <source>
        <dbReference type="Proteomes" id="UP001457282"/>
    </source>
</evidence>
<sequence>MVKTVDLTRFHGSSEGFWRENVHGGWATLLAVLVVVAWHYSKGFFSKKSSSSNSSSVAVSVSVSHPTTSRSGSSQFRVSEMVTDADLKFLIESLDEKIGQNEKWDNVIEKGNDLLYYNAKCCKPKVGPVKYLSVTIFEDCSPEMLRDFYMDNDYRKQWDKMLTEHEQLHVDKNNGVEVGRTIKKFPLLTPREYVLAWRLWEGKDKTYYCFIKECEHSLAPRQKKYVRVSTFRSGWRIRKLPGRNACEIKMYHQEDAGLNVEMAKLAFAKGIWSYVCKMNSALRQYSTISNQQSSSAATAVTLIKKVPPGLEATDGMTSGATSAEPVVHRPITGGERKLSRRPSKKLLANGLLLLGGVVCLSRGRSSLGAKVAMAYILTKLNKRGASSSQGGDIAGPHRSKAIGLTASDLNLTLLGKFCSYLTNP</sequence>
<dbReference type="InterPro" id="IPR051213">
    <property type="entry name" value="START_lipid_transfer"/>
</dbReference>
<dbReference type="InterPro" id="IPR002913">
    <property type="entry name" value="START_lipid-bd_dom"/>
</dbReference>
<comment type="caution">
    <text evidence="3">The sequence shown here is derived from an EMBL/GenBank/DDBJ whole genome shotgun (WGS) entry which is preliminary data.</text>
</comment>
<evidence type="ECO:0000259" key="2">
    <source>
        <dbReference type="PROSITE" id="PS50848"/>
    </source>
</evidence>
<dbReference type="PANTHER" id="PTHR19308">
    <property type="entry name" value="PHOSPHATIDYLCHOLINE TRANSFER PROTEIN"/>
    <property type="match status" value="1"/>
</dbReference>
<dbReference type="CDD" id="cd08870">
    <property type="entry name" value="START_STARD2_7-like"/>
    <property type="match status" value="1"/>
</dbReference>
<gene>
    <name evidence="3" type="ORF">M0R45_032321</name>
</gene>
<dbReference type="Gene3D" id="3.30.530.20">
    <property type="match status" value="1"/>
</dbReference>
<keyword evidence="1" id="KW-0472">Membrane</keyword>
<keyword evidence="1" id="KW-0812">Transmembrane</keyword>
<dbReference type="Pfam" id="PF01852">
    <property type="entry name" value="START"/>
    <property type="match status" value="1"/>
</dbReference>
<reference evidence="3 4" key="1">
    <citation type="journal article" date="2023" name="G3 (Bethesda)">
        <title>A chromosome-length genome assembly and annotation of blackberry (Rubus argutus, cv. 'Hillquist').</title>
        <authorList>
            <person name="Bruna T."/>
            <person name="Aryal R."/>
            <person name="Dudchenko O."/>
            <person name="Sargent D.J."/>
            <person name="Mead D."/>
            <person name="Buti M."/>
            <person name="Cavallini A."/>
            <person name="Hytonen T."/>
            <person name="Andres J."/>
            <person name="Pham M."/>
            <person name="Weisz D."/>
            <person name="Mascagni F."/>
            <person name="Usai G."/>
            <person name="Natali L."/>
            <person name="Bassil N."/>
            <person name="Fernandez G.E."/>
            <person name="Lomsadze A."/>
            <person name="Armour M."/>
            <person name="Olukolu B."/>
            <person name="Poorten T."/>
            <person name="Britton C."/>
            <person name="Davik J."/>
            <person name="Ashrafi H."/>
            <person name="Aiden E.L."/>
            <person name="Borodovsky M."/>
            <person name="Worthington M."/>
        </authorList>
    </citation>
    <scope>NUCLEOTIDE SEQUENCE [LARGE SCALE GENOMIC DNA]</scope>
    <source>
        <strain evidence="3">PI 553951</strain>
    </source>
</reference>